<proteinExistence type="predicted"/>
<dbReference type="RefSeq" id="WP_012937893.1">
    <property type="nucleotide sequence ID" value="NC_013740.1"/>
</dbReference>
<feature type="domain" description="NAD-dependent epimerase/dehydratase" evidence="2">
    <location>
        <begin position="10"/>
        <end position="258"/>
    </location>
</feature>
<accession>D2RIK1</accession>
<dbReference type="AlphaFoldDB" id="D2RIK1"/>
<dbReference type="HOGENOM" id="CLU_007383_1_7_9"/>
<dbReference type="InterPro" id="IPR001509">
    <property type="entry name" value="Epimerase_deHydtase"/>
</dbReference>
<dbReference type="SUPFAM" id="SSF51735">
    <property type="entry name" value="NAD(P)-binding Rossmann-fold domains"/>
    <property type="match status" value="1"/>
</dbReference>
<evidence type="ECO:0000259" key="2">
    <source>
        <dbReference type="Pfam" id="PF01370"/>
    </source>
</evidence>
<name>D2RIK1_ACIFV</name>
<dbReference type="PRINTS" id="PR01713">
    <property type="entry name" value="NUCEPIMERASE"/>
</dbReference>
<dbReference type="InterPro" id="IPR036291">
    <property type="entry name" value="NAD(P)-bd_dom_sf"/>
</dbReference>
<dbReference type="Gene3D" id="3.90.25.10">
    <property type="entry name" value="UDP-galactose 4-epimerase, domain 1"/>
    <property type="match status" value="1"/>
</dbReference>
<organism evidence="3 4">
    <name type="scientific">Acidaminococcus fermentans (strain ATCC 25085 / DSM 20731 / CCUG 9996 / CIP 106432 / VR4)</name>
    <dbReference type="NCBI Taxonomy" id="591001"/>
    <lineage>
        <taxon>Bacteria</taxon>
        <taxon>Bacillati</taxon>
        <taxon>Bacillota</taxon>
        <taxon>Negativicutes</taxon>
        <taxon>Acidaminococcales</taxon>
        <taxon>Acidaminococcaceae</taxon>
        <taxon>Acidaminococcus</taxon>
    </lineage>
</organism>
<evidence type="ECO:0000313" key="4">
    <source>
        <dbReference type="Proteomes" id="UP000001902"/>
    </source>
</evidence>
<dbReference type="eggNOG" id="COG0451">
    <property type="taxonomic scope" value="Bacteria"/>
</dbReference>
<gene>
    <name evidence="3" type="ordered locus">Acfer_0500</name>
</gene>
<keyword evidence="4" id="KW-1185">Reference proteome</keyword>
<dbReference type="GeneID" id="78334257"/>
<reference evidence="3 4" key="1">
    <citation type="journal article" date="2010" name="Stand. Genomic Sci.">
        <title>Complete genome sequence of Acidaminococcus fermentans type strain (VR4).</title>
        <authorList>
            <person name="Chang Y.J."/>
            <person name="Pukall R."/>
            <person name="Saunders E."/>
            <person name="Lapidus A."/>
            <person name="Copeland A."/>
            <person name="Nolan M."/>
            <person name="Glavina Del Rio T."/>
            <person name="Lucas S."/>
            <person name="Chen F."/>
            <person name="Tice H."/>
            <person name="Cheng J.F."/>
            <person name="Han C."/>
            <person name="Detter J.C."/>
            <person name="Bruce D."/>
            <person name="Goodwin L."/>
            <person name="Pitluck S."/>
            <person name="Mikhailova N."/>
            <person name="Liolios K."/>
            <person name="Pati A."/>
            <person name="Ivanova N."/>
            <person name="Mavromatis K."/>
            <person name="Chen A."/>
            <person name="Palaniappan K."/>
            <person name="Land M."/>
            <person name="Hauser L."/>
            <person name="Jeffries C.D."/>
            <person name="Brettin T."/>
            <person name="Rohde M."/>
            <person name="Goker M."/>
            <person name="Bristow J."/>
            <person name="Eisen J.A."/>
            <person name="Markowitz V."/>
            <person name="Hugenholtz P."/>
            <person name="Kyrpides N.C."/>
            <person name="Klenk H.P."/>
        </authorList>
    </citation>
    <scope>NUCLEOTIDE SEQUENCE [LARGE SCALE GENOMIC DNA]</scope>
    <source>
        <strain evidence="4">ATCC 25085 / DSM 20731 / CCUG 9996 / CIP 106432 / VR4</strain>
    </source>
</reference>
<dbReference type="CDD" id="cd05253">
    <property type="entry name" value="UDP_GE_SDE_e"/>
    <property type="match status" value="1"/>
</dbReference>
<dbReference type="Proteomes" id="UP000001902">
    <property type="component" value="Chromosome"/>
</dbReference>
<dbReference type="STRING" id="591001.Acfer_0500"/>
<dbReference type="Gene3D" id="3.40.50.720">
    <property type="entry name" value="NAD(P)-binding Rossmann-like Domain"/>
    <property type="match status" value="1"/>
</dbReference>
<dbReference type="OrthoDB" id="9811743at2"/>
<keyword evidence="1" id="KW-0520">NAD</keyword>
<protein>
    <submittedName>
        <fullName evidence="3">NAD-dependent epimerase/dehydratase</fullName>
    </submittedName>
</protein>
<dbReference type="KEGG" id="afn:Acfer_0500"/>
<dbReference type="Pfam" id="PF01370">
    <property type="entry name" value="Epimerase"/>
    <property type="match status" value="1"/>
</dbReference>
<sequence>MESFDTNKKILITGAAGFIGYHLAKRLLSLGVQVAGLDNMNAYYDVQLKKDRLARLELYPAFSFTQGDLADGETVNRIFEEFRPDIVVNLAAQAGVRYSIDHPREYIDSNIIGFFNILEACRHYQPEHLLFASSSSVYGNQKKTPFATTDNVDHPISLYAATKKSDELMAYTYCHLYGIPSTGLRFFTVYGPFGRPDMAYFKFTNKIMKGEPITIFNQGDMYRDFTYVDDIVTGIQNMLCCPPKPNGEGDRYKIYNIGNNHPEKLMTFIETLEKALGKTAEKEYMPMQPGDVYQTYADVSELEKDFGFRPSTSIAEGLGKFARWYREYYHIE</sequence>
<dbReference type="PANTHER" id="PTHR43574">
    <property type="entry name" value="EPIMERASE-RELATED"/>
    <property type="match status" value="1"/>
</dbReference>
<evidence type="ECO:0000256" key="1">
    <source>
        <dbReference type="ARBA" id="ARBA00023027"/>
    </source>
</evidence>
<evidence type="ECO:0000313" key="3">
    <source>
        <dbReference type="EMBL" id="ADB46903.1"/>
    </source>
</evidence>
<dbReference type="EMBL" id="CP001859">
    <property type="protein sequence ID" value="ADB46903.1"/>
    <property type="molecule type" value="Genomic_DNA"/>
</dbReference>